<proteinExistence type="inferred from homology"/>
<feature type="transmembrane region" description="Helical" evidence="6">
    <location>
        <begin position="78"/>
        <end position="107"/>
    </location>
</feature>
<gene>
    <name evidence="8" type="ORF">EV356DRAFT_449217</name>
</gene>
<dbReference type="Pfam" id="PF20684">
    <property type="entry name" value="Fung_rhodopsin"/>
    <property type="match status" value="1"/>
</dbReference>
<sequence>LTTLVLLALGIVSTCARFCIRVYVHHEFGIDDGFLLLGLCSVVVANALLLTVADSMYMDEATLLGLNAVPPDDFLERIYYYQKIIVVSQILAWLAVSSVKMSFLALFKKLVDPIPGLVLYWRVVLMFNIVVIVYGISVWFLSCPHFHSIKSIQCEYGEDLKNAVSYTISQMVLDIFGDFMILIIPAYLIWRIRIRWTQKVALACSLCLTIVTIVFTVVRAVGMQYHGKLDAIWVNFWQLTAAEVGIILTAITAFRVLFVARRKAQEDRERDIE</sequence>
<comment type="similarity">
    <text evidence="5">Belongs to the SAT4 family.</text>
</comment>
<evidence type="ECO:0000256" key="5">
    <source>
        <dbReference type="ARBA" id="ARBA00038359"/>
    </source>
</evidence>
<protein>
    <recommendedName>
        <fullName evidence="7">Rhodopsin domain-containing protein</fullName>
    </recommendedName>
</protein>
<feature type="transmembrane region" description="Helical" evidence="6">
    <location>
        <begin position="36"/>
        <end position="58"/>
    </location>
</feature>
<organism evidence="8 9">
    <name type="scientific">Viridothelium virens</name>
    <name type="common">Speckled blister lichen</name>
    <name type="synonym">Trypethelium virens</name>
    <dbReference type="NCBI Taxonomy" id="1048519"/>
    <lineage>
        <taxon>Eukaryota</taxon>
        <taxon>Fungi</taxon>
        <taxon>Dikarya</taxon>
        <taxon>Ascomycota</taxon>
        <taxon>Pezizomycotina</taxon>
        <taxon>Dothideomycetes</taxon>
        <taxon>Dothideomycetes incertae sedis</taxon>
        <taxon>Trypetheliales</taxon>
        <taxon>Trypetheliaceae</taxon>
        <taxon>Viridothelium</taxon>
    </lineage>
</organism>
<name>A0A6A6H543_VIRVR</name>
<evidence type="ECO:0000313" key="8">
    <source>
        <dbReference type="EMBL" id="KAF2233027.1"/>
    </source>
</evidence>
<reference evidence="8" key="1">
    <citation type="journal article" date="2020" name="Stud. Mycol.">
        <title>101 Dothideomycetes genomes: a test case for predicting lifestyles and emergence of pathogens.</title>
        <authorList>
            <person name="Haridas S."/>
            <person name="Albert R."/>
            <person name="Binder M."/>
            <person name="Bloem J."/>
            <person name="Labutti K."/>
            <person name="Salamov A."/>
            <person name="Andreopoulos B."/>
            <person name="Baker S."/>
            <person name="Barry K."/>
            <person name="Bills G."/>
            <person name="Bluhm B."/>
            <person name="Cannon C."/>
            <person name="Castanera R."/>
            <person name="Culley D."/>
            <person name="Daum C."/>
            <person name="Ezra D."/>
            <person name="Gonzalez J."/>
            <person name="Henrissat B."/>
            <person name="Kuo A."/>
            <person name="Liang C."/>
            <person name="Lipzen A."/>
            <person name="Lutzoni F."/>
            <person name="Magnuson J."/>
            <person name="Mondo S."/>
            <person name="Nolan M."/>
            <person name="Ohm R."/>
            <person name="Pangilinan J."/>
            <person name="Park H.-J."/>
            <person name="Ramirez L."/>
            <person name="Alfaro M."/>
            <person name="Sun H."/>
            <person name="Tritt A."/>
            <person name="Yoshinaga Y."/>
            <person name="Zwiers L.-H."/>
            <person name="Turgeon B."/>
            <person name="Goodwin S."/>
            <person name="Spatafora J."/>
            <person name="Crous P."/>
            <person name="Grigoriev I."/>
        </authorList>
    </citation>
    <scope>NUCLEOTIDE SEQUENCE</scope>
    <source>
        <strain evidence="8">Tuck. ex Michener</strain>
    </source>
</reference>
<dbReference type="GO" id="GO:0016020">
    <property type="term" value="C:membrane"/>
    <property type="evidence" value="ECO:0007669"/>
    <property type="project" value="UniProtKB-SubCell"/>
</dbReference>
<keyword evidence="4 6" id="KW-0472">Membrane</keyword>
<evidence type="ECO:0000259" key="7">
    <source>
        <dbReference type="Pfam" id="PF20684"/>
    </source>
</evidence>
<comment type="subcellular location">
    <subcellularLocation>
        <location evidence="1">Membrane</location>
        <topology evidence="1">Multi-pass membrane protein</topology>
    </subcellularLocation>
</comment>
<evidence type="ECO:0000256" key="1">
    <source>
        <dbReference type="ARBA" id="ARBA00004141"/>
    </source>
</evidence>
<feature type="transmembrane region" description="Helical" evidence="6">
    <location>
        <begin position="168"/>
        <end position="188"/>
    </location>
</feature>
<keyword evidence="2 6" id="KW-0812">Transmembrane</keyword>
<evidence type="ECO:0000256" key="3">
    <source>
        <dbReference type="ARBA" id="ARBA00022989"/>
    </source>
</evidence>
<dbReference type="EMBL" id="ML991810">
    <property type="protein sequence ID" value="KAF2233027.1"/>
    <property type="molecule type" value="Genomic_DNA"/>
</dbReference>
<dbReference type="OrthoDB" id="444631at2759"/>
<feature type="transmembrane region" description="Helical" evidence="6">
    <location>
        <begin position="6"/>
        <end position="24"/>
    </location>
</feature>
<feature type="domain" description="Rhodopsin" evidence="7">
    <location>
        <begin position="16"/>
        <end position="258"/>
    </location>
</feature>
<dbReference type="InterPro" id="IPR049326">
    <property type="entry name" value="Rhodopsin_dom_fungi"/>
</dbReference>
<keyword evidence="9" id="KW-1185">Reference proteome</keyword>
<evidence type="ECO:0000256" key="6">
    <source>
        <dbReference type="SAM" id="Phobius"/>
    </source>
</evidence>
<feature type="transmembrane region" description="Helical" evidence="6">
    <location>
        <begin position="200"/>
        <end position="221"/>
    </location>
</feature>
<evidence type="ECO:0000256" key="2">
    <source>
        <dbReference type="ARBA" id="ARBA00022692"/>
    </source>
</evidence>
<evidence type="ECO:0000256" key="4">
    <source>
        <dbReference type="ARBA" id="ARBA00023136"/>
    </source>
</evidence>
<dbReference type="AlphaFoldDB" id="A0A6A6H543"/>
<dbReference type="PANTHER" id="PTHR33048:SF92">
    <property type="entry name" value="INTEGRAL MEMBRANE PROTEIN"/>
    <property type="match status" value="1"/>
</dbReference>
<dbReference type="PANTHER" id="PTHR33048">
    <property type="entry name" value="PTH11-LIKE INTEGRAL MEMBRANE PROTEIN (AFU_ORTHOLOGUE AFUA_5G11245)"/>
    <property type="match status" value="1"/>
</dbReference>
<keyword evidence="3 6" id="KW-1133">Transmembrane helix</keyword>
<feature type="transmembrane region" description="Helical" evidence="6">
    <location>
        <begin position="241"/>
        <end position="260"/>
    </location>
</feature>
<dbReference type="Proteomes" id="UP000800092">
    <property type="component" value="Unassembled WGS sequence"/>
</dbReference>
<evidence type="ECO:0000313" key="9">
    <source>
        <dbReference type="Proteomes" id="UP000800092"/>
    </source>
</evidence>
<feature type="non-terminal residue" evidence="8">
    <location>
        <position position="1"/>
    </location>
</feature>
<dbReference type="InterPro" id="IPR052337">
    <property type="entry name" value="SAT4-like"/>
</dbReference>
<accession>A0A6A6H543</accession>
<feature type="transmembrane region" description="Helical" evidence="6">
    <location>
        <begin position="119"/>
        <end position="141"/>
    </location>
</feature>